<proteinExistence type="predicted"/>
<dbReference type="EMBL" id="JBBNAE010000001">
    <property type="protein sequence ID" value="KAK9154779.1"/>
    <property type="molecule type" value="Genomic_DNA"/>
</dbReference>
<accession>A0AAP0PUD6</accession>
<keyword evidence="1" id="KW-0175">Coiled coil</keyword>
<evidence type="ECO:0000256" key="1">
    <source>
        <dbReference type="SAM" id="Coils"/>
    </source>
</evidence>
<dbReference type="Proteomes" id="UP001417504">
    <property type="component" value="Unassembled WGS sequence"/>
</dbReference>
<keyword evidence="2" id="KW-1133">Transmembrane helix</keyword>
<gene>
    <name evidence="3" type="ORF">Sjap_002259</name>
</gene>
<protein>
    <submittedName>
        <fullName evidence="3">Uncharacterized protein</fullName>
    </submittedName>
</protein>
<reference evidence="3 4" key="1">
    <citation type="submission" date="2024-01" db="EMBL/GenBank/DDBJ databases">
        <title>Genome assemblies of Stephania.</title>
        <authorList>
            <person name="Yang L."/>
        </authorList>
    </citation>
    <scope>NUCLEOTIDE SEQUENCE [LARGE SCALE GENOMIC DNA]</scope>
    <source>
        <strain evidence="3">QJT</strain>
        <tissue evidence="3">Leaf</tissue>
    </source>
</reference>
<comment type="caution">
    <text evidence="3">The sequence shown here is derived from an EMBL/GenBank/DDBJ whole genome shotgun (WGS) entry which is preliminary data.</text>
</comment>
<feature type="coiled-coil region" evidence="1">
    <location>
        <begin position="95"/>
        <end position="122"/>
    </location>
</feature>
<name>A0AAP0PUD6_9MAGN</name>
<dbReference type="AlphaFoldDB" id="A0AAP0PUD6"/>
<evidence type="ECO:0000313" key="3">
    <source>
        <dbReference type="EMBL" id="KAK9154779.1"/>
    </source>
</evidence>
<evidence type="ECO:0000313" key="4">
    <source>
        <dbReference type="Proteomes" id="UP001417504"/>
    </source>
</evidence>
<keyword evidence="4" id="KW-1185">Reference proteome</keyword>
<dbReference type="PANTHER" id="PTHR38377">
    <property type="entry name" value="THREONINE-TRNA LIGASE 2"/>
    <property type="match status" value="1"/>
</dbReference>
<sequence length="154" mass="17375">MLVSKSQELGFLQLVDCGHDVWDGIFNRLALASSYMVFNLDCEAGYLILVIYCLGFRRMAEQVMANDLMEMLKPFYIRASEAEVSLAGSKKDDEKAELLKTVSELQSKLEEAKSEQMLERQKASMEIQNLVSQNGKLQYQVAHLVRALKDAMGS</sequence>
<feature type="transmembrane region" description="Helical" evidence="2">
    <location>
        <begin position="35"/>
        <end position="54"/>
    </location>
</feature>
<dbReference type="PANTHER" id="PTHR38377:SF1">
    <property type="entry name" value="THREONINE-TRNA LIGASE 2"/>
    <property type="match status" value="1"/>
</dbReference>
<keyword evidence="2" id="KW-0812">Transmembrane</keyword>
<organism evidence="3 4">
    <name type="scientific">Stephania japonica</name>
    <dbReference type="NCBI Taxonomy" id="461633"/>
    <lineage>
        <taxon>Eukaryota</taxon>
        <taxon>Viridiplantae</taxon>
        <taxon>Streptophyta</taxon>
        <taxon>Embryophyta</taxon>
        <taxon>Tracheophyta</taxon>
        <taxon>Spermatophyta</taxon>
        <taxon>Magnoliopsida</taxon>
        <taxon>Ranunculales</taxon>
        <taxon>Menispermaceae</taxon>
        <taxon>Menispermoideae</taxon>
        <taxon>Cissampelideae</taxon>
        <taxon>Stephania</taxon>
    </lineage>
</organism>
<keyword evidence="2" id="KW-0472">Membrane</keyword>
<evidence type="ECO:0000256" key="2">
    <source>
        <dbReference type="SAM" id="Phobius"/>
    </source>
</evidence>